<dbReference type="WBParaSite" id="PgR054_g038_t02">
    <property type="protein sequence ID" value="PgR054_g038_t02"/>
    <property type="gene ID" value="PgR054_g038"/>
</dbReference>
<name>A0A915BRC5_PARUN</name>
<reference evidence="5 6" key="1">
    <citation type="submission" date="2022-11" db="UniProtKB">
        <authorList>
            <consortium name="WormBaseParasite"/>
        </authorList>
    </citation>
    <scope>IDENTIFICATION</scope>
</reference>
<accession>A0A915BRC5</accession>
<dbReference type="InterPro" id="IPR003582">
    <property type="entry name" value="ShKT_dom"/>
</dbReference>
<dbReference type="GO" id="GO:0046872">
    <property type="term" value="F:metal ion binding"/>
    <property type="evidence" value="ECO:0007669"/>
    <property type="project" value="UniProtKB-KW"/>
</dbReference>
<dbReference type="Gene3D" id="1.10.10.1940">
    <property type="match status" value="1"/>
</dbReference>
<evidence type="ECO:0000313" key="6">
    <source>
        <dbReference type="WBParaSite" id="PgR054_g038_t02"/>
    </source>
</evidence>
<evidence type="ECO:0000313" key="4">
    <source>
        <dbReference type="Proteomes" id="UP000887569"/>
    </source>
</evidence>
<dbReference type="InterPro" id="IPR002227">
    <property type="entry name" value="Tyrosinase_Cu-bd"/>
</dbReference>
<keyword evidence="2" id="KW-1015">Disulfide bond</keyword>
<dbReference type="PROSITE" id="PS51670">
    <property type="entry name" value="SHKT"/>
    <property type="match status" value="2"/>
</dbReference>
<sequence length="428" mass="48797">SGSGAHSGPGFLPWHREFLKRVEIGLRLIDPTVSIPYWDNVMDNYLPNPRDSILFSPIFEGEVDNFGYVVTGPYAYWRTTDGGGAILRTLGNEGSLWTEYTLSDIMMQTTIENMLHYTAPLQGCPLPMNLNALEFVHSYIHLWIGGHMRDPPTSANDPIFYPYHAFVDFVWELWRQTHQTPQAREVEYPPDIAICGDPQHFGNSFMRPYFNLINRDGLSNMYTDHMYRYAPRPGCTAQMPTCDSQYLFCDVRGVPHCVSKIKPYGVCVGFEGFDACFNGVCLNGRCVPGATPPPFVPRTQLPVAQRARIARSHASRTFVACFNRHRCCELWAREGECQLSNEYMRLFCPAACDVCKPAYNETDECSDRHISCRQWRSEDQCYGNSEQFMRENCRSSCGFCGTSKFATCPRRLNNGTPKQLKIGHSRWI</sequence>
<dbReference type="InterPro" id="IPR050316">
    <property type="entry name" value="Tyrosinase/Hemocyanin"/>
</dbReference>
<dbReference type="SMART" id="SM00254">
    <property type="entry name" value="ShKT"/>
    <property type="match status" value="2"/>
</dbReference>
<dbReference type="PROSITE" id="PS00497">
    <property type="entry name" value="TYROSINASE_1"/>
    <property type="match status" value="1"/>
</dbReference>
<dbReference type="Pfam" id="PF01549">
    <property type="entry name" value="ShK"/>
    <property type="match status" value="2"/>
</dbReference>
<dbReference type="PROSITE" id="PS00498">
    <property type="entry name" value="TYROSINASE_2"/>
    <property type="match status" value="1"/>
</dbReference>
<evidence type="ECO:0000259" key="3">
    <source>
        <dbReference type="PROSITE" id="PS51670"/>
    </source>
</evidence>
<dbReference type="PANTHER" id="PTHR11474:SF84">
    <property type="entry name" value="SHKT DOMAIN-CONTAINING PROTEIN"/>
    <property type="match status" value="1"/>
</dbReference>
<keyword evidence="1" id="KW-0479">Metal-binding</keyword>
<dbReference type="WBParaSite" id="PgR054_g038_t01">
    <property type="protein sequence ID" value="PgR054_g038_t01"/>
    <property type="gene ID" value="PgR054_g038"/>
</dbReference>
<proteinExistence type="predicted"/>
<evidence type="ECO:0000256" key="1">
    <source>
        <dbReference type="ARBA" id="ARBA00022723"/>
    </source>
</evidence>
<dbReference type="GO" id="GO:0016491">
    <property type="term" value="F:oxidoreductase activity"/>
    <property type="evidence" value="ECO:0007669"/>
    <property type="project" value="InterPro"/>
</dbReference>
<feature type="domain" description="ShKT" evidence="3">
    <location>
        <begin position="321"/>
        <end position="355"/>
    </location>
</feature>
<dbReference type="PANTHER" id="PTHR11474">
    <property type="entry name" value="TYROSINASE FAMILY MEMBER"/>
    <property type="match status" value="1"/>
</dbReference>
<dbReference type="Proteomes" id="UP000887569">
    <property type="component" value="Unplaced"/>
</dbReference>
<evidence type="ECO:0000256" key="2">
    <source>
        <dbReference type="PROSITE-ProRule" id="PRU01005"/>
    </source>
</evidence>
<organism evidence="4 5">
    <name type="scientific">Parascaris univalens</name>
    <name type="common">Nematode worm</name>
    <dbReference type="NCBI Taxonomy" id="6257"/>
    <lineage>
        <taxon>Eukaryota</taxon>
        <taxon>Metazoa</taxon>
        <taxon>Ecdysozoa</taxon>
        <taxon>Nematoda</taxon>
        <taxon>Chromadorea</taxon>
        <taxon>Rhabditida</taxon>
        <taxon>Spirurina</taxon>
        <taxon>Ascaridomorpha</taxon>
        <taxon>Ascaridoidea</taxon>
        <taxon>Ascarididae</taxon>
        <taxon>Parascaris</taxon>
    </lineage>
</organism>
<keyword evidence="4" id="KW-1185">Reference proteome</keyword>
<comment type="caution">
    <text evidence="2">Lacks conserved residue(s) required for the propagation of feature annotation.</text>
</comment>
<feature type="domain" description="ShKT" evidence="3">
    <location>
        <begin position="365"/>
        <end position="400"/>
    </location>
</feature>
<protein>
    <submittedName>
        <fullName evidence="5 6">ShKT domain-containing protein</fullName>
    </submittedName>
</protein>
<dbReference type="InterPro" id="IPR008922">
    <property type="entry name" value="Di-copper_centre_dom_sf"/>
</dbReference>
<evidence type="ECO:0000313" key="5">
    <source>
        <dbReference type="WBParaSite" id="PgR054_g038_t01"/>
    </source>
</evidence>
<dbReference type="Pfam" id="PF00264">
    <property type="entry name" value="Tyrosinase"/>
    <property type="match status" value="1"/>
</dbReference>
<dbReference type="Gene3D" id="1.10.1280.10">
    <property type="entry name" value="Di-copper center containing domain from catechol oxidase"/>
    <property type="match status" value="1"/>
</dbReference>
<feature type="disulfide bond" evidence="2">
    <location>
        <begin position="321"/>
        <end position="355"/>
    </location>
</feature>
<dbReference type="AlphaFoldDB" id="A0A915BRC5"/>
<dbReference type="PRINTS" id="PR00092">
    <property type="entry name" value="TYROSINASE"/>
</dbReference>
<dbReference type="SUPFAM" id="SSF48056">
    <property type="entry name" value="Di-copper centre-containing domain"/>
    <property type="match status" value="1"/>
</dbReference>